<proteinExistence type="predicted"/>
<accession>A0ACD4NL54</accession>
<keyword evidence="1" id="KW-0808">Transferase</keyword>
<sequence>MSDISKDDEAGARRIVFLGECMVELFHRPGDEAGTLRRTVGGDTLNAAIYCRRALGDTGAATVAYATRIGGDAFGLEIPGFIAAEGVEANLATVAAGEKTGLYAISRDAAGERSFSYWRSASAARRLLAEPNEAERLEAAIEASEALFFSGITLAILEPAARTRLLALARRMRDAGRLVGFDNNYRPKLWESEDTAREAIAAGHAAASLTLPSFDDEVLLFGDATPEATARRLLGLGAGGVIVKAGAEAAIVASTDGLRTVPGERAARVVDTTAAGDSFDGAALAARLCGGTLEQAARAGHRMASRVIGEYGAIVPRDATTWAEGPLASR</sequence>
<keyword evidence="2" id="KW-1185">Reference proteome</keyword>
<dbReference type="Proteomes" id="UP001163223">
    <property type="component" value="Chromosome"/>
</dbReference>
<organism evidence="1 2">
    <name type="scientific">Antarcticirhabdus aurantiaca</name>
    <dbReference type="NCBI Taxonomy" id="2606717"/>
    <lineage>
        <taxon>Bacteria</taxon>
        <taxon>Pseudomonadati</taxon>
        <taxon>Pseudomonadota</taxon>
        <taxon>Alphaproteobacteria</taxon>
        <taxon>Hyphomicrobiales</taxon>
        <taxon>Aurantimonadaceae</taxon>
        <taxon>Antarcticirhabdus</taxon>
    </lineage>
</organism>
<gene>
    <name evidence="1" type="ORF">OXU80_21215</name>
</gene>
<keyword evidence="1" id="KW-0418">Kinase</keyword>
<protein>
    <submittedName>
        <fullName evidence="1">Sugar kinase</fullName>
    </submittedName>
</protein>
<reference evidence="1" key="1">
    <citation type="submission" date="2022-11" db="EMBL/GenBank/DDBJ databases">
        <title>beta-Carotene-producing bacterium, Jeongeuplla avenae sp. nov., alleviates the salt stress of Arabidopsis seedlings.</title>
        <authorList>
            <person name="Jiang L."/>
            <person name="Lee J."/>
        </authorList>
    </citation>
    <scope>NUCLEOTIDE SEQUENCE</scope>
    <source>
        <strain evidence="1">DY_R2A_6</strain>
    </source>
</reference>
<dbReference type="EMBL" id="CP113520">
    <property type="protein sequence ID" value="WAJ27346.1"/>
    <property type="molecule type" value="Genomic_DNA"/>
</dbReference>
<evidence type="ECO:0000313" key="1">
    <source>
        <dbReference type="EMBL" id="WAJ27346.1"/>
    </source>
</evidence>
<evidence type="ECO:0000313" key="2">
    <source>
        <dbReference type="Proteomes" id="UP001163223"/>
    </source>
</evidence>
<name>A0ACD4NL54_9HYPH</name>